<dbReference type="Gene3D" id="3.30.70.3250">
    <property type="entry name" value="Ribonuclease P, Pop5 subunit"/>
    <property type="match status" value="1"/>
</dbReference>
<dbReference type="GO" id="GO:0001682">
    <property type="term" value="P:tRNA 5'-leader removal"/>
    <property type="evidence" value="ECO:0007669"/>
    <property type="project" value="InterPro"/>
</dbReference>
<dbReference type="Pfam" id="PF01900">
    <property type="entry name" value="RNase_P_Rpp14"/>
    <property type="match status" value="1"/>
</dbReference>
<comment type="caution">
    <text evidence="2">The sequence shown here is derived from an EMBL/GenBank/DDBJ whole genome shotgun (WGS) entry which is preliminary data.</text>
</comment>
<evidence type="ECO:0000313" key="3">
    <source>
        <dbReference type="Proteomes" id="UP000037210"/>
    </source>
</evidence>
<evidence type="ECO:0000313" key="2">
    <source>
        <dbReference type="EMBL" id="KON30419.1"/>
    </source>
</evidence>
<dbReference type="PANTHER" id="PTHR15441:SF2">
    <property type="entry name" value="RIBONUCLEASE P_MRP PROTEIN SUBUNIT POP5"/>
    <property type="match status" value="1"/>
</dbReference>
<accession>A0A0M0BPP7</accession>
<dbReference type="InterPro" id="IPR038085">
    <property type="entry name" value="Rnp2-like_sf"/>
</dbReference>
<gene>
    <name evidence="2" type="ORF">AC482_03935</name>
</gene>
<dbReference type="GO" id="GO:0030677">
    <property type="term" value="C:ribonuclease P complex"/>
    <property type="evidence" value="ECO:0007669"/>
    <property type="project" value="InterPro"/>
</dbReference>
<organism evidence="2 3">
    <name type="scientific">miscellaneous Crenarchaeota group-15 archaeon DG-45</name>
    <dbReference type="NCBI Taxonomy" id="1685127"/>
    <lineage>
        <taxon>Archaea</taxon>
        <taxon>Candidatus Bathyarchaeota</taxon>
        <taxon>MCG-15</taxon>
    </lineage>
</organism>
<proteinExistence type="predicted"/>
<dbReference type="SUPFAM" id="SSF160350">
    <property type="entry name" value="Rnp2-like"/>
    <property type="match status" value="1"/>
</dbReference>
<dbReference type="AlphaFoldDB" id="A0A0M0BPP7"/>
<sequence>MTARRPRRRYLRFLVASERRYREGEVADAIRGGVLRIYGVRGLSQIAPVLIEFDELGQTGILRCSHIHLRRMRASLAYTTEICGSAASLRVLRVSGTLKSLRTG</sequence>
<keyword evidence="1" id="KW-0819">tRNA processing</keyword>
<dbReference type="Proteomes" id="UP000037210">
    <property type="component" value="Unassembled WGS sequence"/>
</dbReference>
<evidence type="ECO:0000256" key="1">
    <source>
        <dbReference type="ARBA" id="ARBA00022694"/>
    </source>
</evidence>
<dbReference type="PANTHER" id="PTHR15441">
    <property type="entry name" value="RIBONUCLEASE P PROTEIN SUBUNIT P14"/>
    <property type="match status" value="1"/>
</dbReference>
<dbReference type="InterPro" id="IPR002759">
    <property type="entry name" value="Pop5/Rpp14/Rnp2-like"/>
</dbReference>
<protein>
    <submittedName>
        <fullName evidence="2">Uncharacterized protein</fullName>
    </submittedName>
</protein>
<name>A0A0M0BPP7_9ARCH</name>
<dbReference type="EMBL" id="LFWZ01000032">
    <property type="protein sequence ID" value="KON30419.1"/>
    <property type="molecule type" value="Genomic_DNA"/>
</dbReference>
<reference evidence="2 3" key="1">
    <citation type="submission" date="2015-06" db="EMBL/GenBank/DDBJ databases">
        <title>New insights into the roles of widespread benthic archaea in carbon and nitrogen cycling.</title>
        <authorList>
            <person name="Lazar C.S."/>
            <person name="Baker B.J."/>
            <person name="Seitz K.W."/>
            <person name="Hyde A.S."/>
            <person name="Dick G.J."/>
            <person name="Hinrichs K.-U."/>
            <person name="Teske A.P."/>
        </authorList>
    </citation>
    <scope>NUCLEOTIDE SEQUENCE [LARGE SCALE GENOMIC DNA]</scope>
    <source>
        <strain evidence="2">DG-45</strain>
    </source>
</reference>